<keyword evidence="4" id="KW-0413">Isomerase</keyword>
<dbReference type="InterPro" id="IPR032697">
    <property type="entry name" value="SQ_cyclase_N"/>
</dbReference>
<comment type="similarity">
    <text evidence="2">Belongs to the terpene cyclase/mutase family.</text>
</comment>
<feature type="domain" description="Squalene cyclase N-terminal" evidence="7">
    <location>
        <begin position="13"/>
        <end position="283"/>
    </location>
</feature>
<dbReference type="NCBIfam" id="TIGR01507">
    <property type="entry name" value="hopene_cyclase"/>
    <property type="match status" value="1"/>
</dbReference>
<feature type="transmembrane region" description="Helical" evidence="5">
    <location>
        <begin position="136"/>
        <end position="156"/>
    </location>
</feature>
<dbReference type="NCBIfam" id="TIGR01787">
    <property type="entry name" value="squalene_cyclas"/>
    <property type="match status" value="1"/>
</dbReference>
<dbReference type="Pfam" id="PF13249">
    <property type="entry name" value="SQHop_cyclase_N"/>
    <property type="match status" value="1"/>
</dbReference>
<dbReference type="GO" id="GO:0005811">
    <property type="term" value="C:lipid droplet"/>
    <property type="evidence" value="ECO:0007669"/>
    <property type="project" value="InterPro"/>
</dbReference>
<dbReference type="EMBL" id="LILC01000023">
    <property type="protein sequence ID" value="KOO42920.1"/>
    <property type="molecule type" value="Genomic_DNA"/>
</dbReference>
<dbReference type="GO" id="GO:0016104">
    <property type="term" value="P:triterpenoid biosynthetic process"/>
    <property type="evidence" value="ECO:0007669"/>
    <property type="project" value="InterPro"/>
</dbReference>
<keyword evidence="5" id="KW-0472">Membrane</keyword>
<gene>
    <name evidence="8" type="ORF">AMD01_17425</name>
</gene>
<dbReference type="SUPFAM" id="SSF48239">
    <property type="entry name" value="Terpenoid cyclases/Protein prenyltransferases"/>
    <property type="match status" value="2"/>
</dbReference>
<evidence type="ECO:0000256" key="4">
    <source>
        <dbReference type="ARBA" id="ARBA00023235"/>
    </source>
</evidence>
<reference evidence="9" key="1">
    <citation type="submission" date="2015-08" db="EMBL/GenBank/DDBJ databases">
        <title>Fjat-14210 dsm16467.</title>
        <authorList>
            <person name="Liu B."/>
            <person name="Wang J."/>
            <person name="Zhu Y."/>
            <person name="Liu G."/>
            <person name="Chen Q."/>
            <person name="Chen Z."/>
            <person name="Lan J."/>
            <person name="Che J."/>
            <person name="Ge C."/>
            <person name="Shi H."/>
            <person name="Pan Z."/>
            <person name="Liu X."/>
        </authorList>
    </citation>
    <scope>NUCLEOTIDE SEQUENCE [LARGE SCALE GENOMIC DNA]</scope>
    <source>
        <strain evidence="9">DSM 16467</strain>
    </source>
</reference>
<evidence type="ECO:0000256" key="1">
    <source>
        <dbReference type="ARBA" id="ARBA00004999"/>
    </source>
</evidence>
<dbReference type="InterPro" id="IPR006400">
    <property type="entry name" value="Hopene-cyclase"/>
</dbReference>
<keyword evidence="3" id="KW-0677">Repeat</keyword>
<accession>A0A0M0KVR4</accession>
<dbReference type="InterPro" id="IPR018333">
    <property type="entry name" value="Squalene_cyclase"/>
</dbReference>
<evidence type="ECO:0000313" key="9">
    <source>
        <dbReference type="Proteomes" id="UP000037558"/>
    </source>
</evidence>
<organism evidence="8 9">
    <name type="scientific">Priestia koreensis</name>
    <dbReference type="NCBI Taxonomy" id="284581"/>
    <lineage>
        <taxon>Bacteria</taxon>
        <taxon>Bacillati</taxon>
        <taxon>Bacillota</taxon>
        <taxon>Bacilli</taxon>
        <taxon>Bacillales</taxon>
        <taxon>Bacillaceae</taxon>
        <taxon>Priestia</taxon>
    </lineage>
</organism>
<dbReference type="SFLD" id="SFLDG01016">
    <property type="entry name" value="Prenyltransferase_Like_2"/>
    <property type="match status" value="1"/>
</dbReference>
<dbReference type="GO" id="GO:0016866">
    <property type="term" value="F:intramolecular transferase activity"/>
    <property type="evidence" value="ECO:0007669"/>
    <property type="project" value="InterPro"/>
</dbReference>
<evidence type="ECO:0000256" key="3">
    <source>
        <dbReference type="ARBA" id="ARBA00022737"/>
    </source>
</evidence>
<name>A0A0M0KVR4_9BACI</name>
<comment type="pathway">
    <text evidence="1">Secondary metabolite biosynthesis; hopanoid biosynthesis.</text>
</comment>
<dbReference type="AlphaFoldDB" id="A0A0M0KVR4"/>
<dbReference type="InterPro" id="IPR032696">
    <property type="entry name" value="SQ_cyclase_C"/>
</dbReference>
<evidence type="ECO:0000256" key="5">
    <source>
        <dbReference type="SAM" id="Phobius"/>
    </source>
</evidence>
<keyword evidence="9" id="KW-1185">Reference proteome</keyword>
<feature type="domain" description="Squalene cyclase C-terminal" evidence="6">
    <location>
        <begin position="301"/>
        <end position="616"/>
    </location>
</feature>
<evidence type="ECO:0000313" key="8">
    <source>
        <dbReference type="EMBL" id="KOO42920.1"/>
    </source>
</evidence>
<dbReference type="PANTHER" id="PTHR11764:SF20">
    <property type="entry name" value="LANOSTEROL SYNTHASE"/>
    <property type="match status" value="1"/>
</dbReference>
<protein>
    <submittedName>
        <fullName evidence="8">Squalene-hopene cyclase</fullName>
    </submittedName>
</protein>
<dbReference type="RefSeq" id="WP_053402721.1">
    <property type="nucleotide sequence ID" value="NZ_LILC01000023.1"/>
</dbReference>
<evidence type="ECO:0000259" key="6">
    <source>
        <dbReference type="Pfam" id="PF13243"/>
    </source>
</evidence>
<keyword evidence="5" id="KW-1133">Transmembrane helix</keyword>
<feature type="transmembrane region" description="Helical" evidence="5">
    <location>
        <begin position="249"/>
        <end position="268"/>
    </location>
</feature>
<evidence type="ECO:0000256" key="2">
    <source>
        <dbReference type="ARBA" id="ARBA00009755"/>
    </source>
</evidence>
<comment type="caution">
    <text evidence="8">The sequence shown here is derived from an EMBL/GenBank/DDBJ whole genome shotgun (WGS) entry which is preliminary data.</text>
</comment>
<keyword evidence="5" id="KW-0812">Transmembrane</keyword>
<dbReference type="Proteomes" id="UP000037558">
    <property type="component" value="Unassembled WGS sequence"/>
</dbReference>
<evidence type="ECO:0000259" key="7">
    <source>
        <dbReference type="Pfam" id="PF13249"/>
    </source>
</evidence>
<dbReference type="Gene3D" id="1.50.10.20">
    <property type="match status" value="2"/>
</dbReference>
<proteinExistence type="inferred from homology"/>
<dbReference type="PANTHER" id="PTHR11764">
    <property type="entry name" value="TERPENE CYCLASE/MUTASE FAMILY MEMBER"/>
    <property type="match status" value="1"/>
</dbReference>
<dbReference type="Pfam" id="PF13243">
    <property type="entry name" value="SQHop_cyclase_C"/>
    <property type="match status" value="1"/>
</dbReference>
<dbReference type="InterPro" id="IPR008930">
    <property type="entry name" value="Terpenoid_cyclase/PrenylTrfase"/>
</dbReference>
<dbReference type="PATRIC" id="fig|284581.3.peg.2992"/>
<dbReference type="STRING" id="284581.AMD01_17425"/>
<sequence>MISTTTVQQNIQKRIAELRKWQQSDGTWRFCFEGSIMTNAFVIILLRTLQVKEEKVIKQLATYIRNRQHPNGYWNTAPDEKGHLTSTVLAYTALLYAGDEQESDKHMKKAKKFIEQNGGIAKAHFMTKWMLAVNGLYKWPSFFYIPMSFLLIPSYAPVNFFDLSAYARIHFVPMMIAANKKFSLSSPRISSFFRTYEEDDWLVGEDRSFVQLLTNEMKKIAALPVYIHEKGYKEAENYMLQRIERDGTLYSYVSSTVFMIYALLALGYDKRTPVIRHALKGILEHAKSLQENELYIENSTSTVWDTSLLTYALQEAGVEYHDPMITAANHYLVRRQHDAYGDWSVHNSHIPPGGWGFSDSNTLNPDLDDTSAVLRALTRTSSKGSFLLNWTKGNAWLLSMQNRDGGFAAFEKNTDSSVLTHLPLDNAKDAATDPATADLTGRVLEYFGTFTDMKQHHPTAKRAVQWLLSQQEKNGSWYGRWGTCYIYGTWGAVTGLRAVGVEPTQKSMQRAASWLKSIQNDDGGWGESCQSAEMKKYIPLSFSTVSQTAWALDALLALLPKEDEAIQKGVHFLLKDAHKKEAIYYPTGIGLPGQFYIRYHSYEHIYPLLALSHYQRA</sequence>
<dbReference type="OrthoDB" id="9758578at2"/>
<dbReference type="UniPathway" id="UPA00337"/>